<evidence type="ECO:0000313" key="2">
    <source>
        <dbReference type="EMBL" id="KAJ7343665.1"/>
    </source>
</evidence>
<protein>
    <submittedName>
        <fullName evidence="2">Uncharacterized protein</fullName>
    </submittedName>
</protein>
<organism evidence="2 3">
    <name type="scientific">Mycena albidolilacea</name>
    <dbReference type="NCBI Taxonomy" id="1033008"/>
    <lineage>
        <taxon>Eukaryota</taxon>
        <taxon>Fungi</taxon>
        <taxon>Dikarya</taxon>
        <taxon>Basidiomycota</taxon>
        <taxon>Agaricomycotina</taxon>
        <taxon>Agaricomycetes</taxon>
        <taxon>Agaricomycetidae</taxon>
        <taxon>Agaricales</taxon>
        <taxon>Marasmiineae</taxon>
        <taxon>Mycenaceae</taxon>
        <taxon>Mycena</taxon>
    </lineage>
</organism>
<dbReference type="Proteomes" id="UP001218218">
    <property type="component" value="Unassembled WGS sequence"/>
</dbReference>
<sequence>MGASSSKATRSLPKRVTTPPWSGARAPRAVDSLTEAASETKNDVIQQDSKDPQFLSKLSQLGPVRVDHHMQTVRTAELAKQMFDSRVQSENQATASAPTQNRLQAPKLATLLDERKSIRTARDMEFLAQRFGVDLEQLDAISKFVNTPSVQANSAVRVTSKDGQEKQTIKAVWIEPRLKTSQSP</sequence>
<reference evidence="2" key="1">
    <citation type="submission" date="2023-03" db="EMBL/GenBank/DDBJ databases">
        <title>Massive genome expansion in bonnet fungi (Mycena s.s.) driven by repeated elements and novel gene families across ecological guilds.</title>
        <authorList>
            <consortium name="Lawrence Berkeley National Laboratory"/>
            <person name="Harder C.B."/>
            <person name="Miyauchi S."/>
            <person name="Viragh M."/>
            <person name="Kuo A."/>
            <person name="Thoen E."/>
            <person name="Andreopoulos B."/>
            <person name="Lu D."/>
            <person name="Skrede I."/>
            <person name="Drula E."/>
            <person name="Henrissat B."/>
            <person name="Morin E."/>
            <person name="Kohler A."/>
            <person name="Barry K."/>
            <person name="LaButti K."/>
            <person name="Morin E."/>
            <person name="Salamov A."/>
            <person name="Lipzen A."/>
            <person name="Mereny Z."/>
            <person name="Hegedus B."/>
            <person name="Baldrian P."/>
            <person name="Stursova M."/>
            <person name="Weitz H."/>
            <person name="Taylor A."/>
            <person name="Grigoriev I.V."/>
            <person name="Nagy L.G."/>
            <person name="Martin F."/>
            <person name="Kauserud H."/>
        </authorList>
    </citation>
    <scope>NUCLEOTIDE SEQUENCE</scope>
    <source>
        <strain evidence="2">CBHHK002</strain>
    </source>
</reference>
<feature type="compositionally biased region" description="Polar residues" evidence="1">
    <location>
        <begin position="35"/>
        <end position="47"/>
    </location>
</feature>
<dbReference type="AlphaFoldDB" id="A0AAD6ZXW2"/>
<accession>A0AAD6ZXW2</accession>
<name>A0AAD6ZXW2_9AGAR</name>
<comment type="caution">
    <text evidence="2">The sequence shown here is derived from an EMBL/GenBank/DDBJ whole genome shotgun (WGS) entry which is preliminary data.</text>
</comment>
<gene>
    <name evidence="2" type="ORF">DFH08DRAFT_873334</name>
</gene>
<evidence type="ECO:0000313" key="3">
    <source>
        <dbReference type="Proteomes" id="UP001218218"/>
    </source>
</evidence>
<feature type="region of interest" description="Disordered" evidence="1">
    <location>
        <begin position="1"/>
        <end position="51"/>
    </location>
</feature>
<proteinExistence type="predicted"/>
<dbReference type="EMBL" id="JARIHO010000023">
    <property type="protein sequence ID" value="KAJ7343665.1"/>
    <property type="molecule type" value="Genomic_DNA"/>
</dbReference>
<evidence type="ECO:0000256" key="1">
    <source>
        <dbReference type="SAM" id="MobiDB-lite"/>
    </source>
</evidence>
<keyword evidence="3" id="KW-1185">Reference proteome</keyword>